<protein>
    <submittedName>
        <fullName evidence="2">Uncharacterized protein</fullName>
    </submittedName>
</protein>
<proteinExistence type="predicted"/>
<dbReference type="AlphaFoldDB" id="A0A382JMH6"/>
<keyword evidence="1" id="KW-1133">Transmembrane helix</keyword>
<reference evidence="2" key="1">
    <citation type="submission" date="2018-05" db="EMBL/GenBank/DDBJ databases">
        <authorList>
            <person name="Lanie J.A."/>
            <person name="Ng W.-L."/>
            <person name="Kazmierczak K.M."/>
            <person name="Andrzejewski T.M."/>
            <person name="Davidsen T.M."/>
            <person name="Wayne K.J."/>
            <person name="Tettelin H."/>
            <person name="Glass J.I."/>
            <person name="Rusch D."/>
            <person name="Podicherti R."/>
            <person name="Tsui H.-C.T."/>
            <person name="Winkler M.E."/>
        </authorList>
    </citation>
    <scope>NUCLEOTIDE SEQUENCE</scope>
</reference>
<keyword evidence="1" id="KW-0812">Transmembrane</keyword>
<accession>A0A382JMH6</accession>
<evidence type="ECO:0000313" key="2">
    <source>
        <dbReference type="EMBL" id="SVC12542.1"/>
    </source>
</evidence>
<dbReference type="EMBL" id="UINC01074894">
    <property type="protein sequence ID" value="SVC12542.1"/>
    <property type="molecule type" value="Genomic_DNA"/>
</dbReference>
<evidence type="ECO:0000256" key="1">
    <source>
        <dbReference type="SAM" id="Phobius"/>
    </source>
</evidence>
<feature type="transmembrane region" description="Helical" evidence="1">
    <location>
        <begin position="12"/>
        <end position="30"/>
    </location>
</feature>
<gene>
    <name evidence="2" type="ORF">METZ01_LOCUS265396</name>
</gene>
<feature type="non-terminal residue" evidence="2">
    <location>
        <position position="75"/>
    </location>
</feature>
<sequence>MVQLISTYDSKIRHLSILCLFVAFGLGTWIRVHGVFQYPYLADEPRITQSGTRDMLGIGPDRHLGTGLFTKMFGV</sequence>
<name>A0A382JMH6_9ZZZZ</name>
<keyword evidence="1" id="KW-0472">Membrane</keyword>
<organism evidence="2">
    <name type="scientific">marine metagenome</name>
    <dbReference type="NCBI Taxonomy" id="408172"/>
    <lineage>
        <taxon>unclassified sequences</taxon>
        <taxon>metagenomes</taxon>
        <taxon>ecological metagenomes</taxon>
    </lineage>
</organism>